<sequence length="366" mass="38496">MSTGWICHERYFWHDTGTGPLGMPGGGYLEPLRHPDTPEAKRRLRNLVEVSGLLDALVPVAPRPATEAELLRVHTEAHVTRMRELSESGGGDAGDGESAFGPGSYEIARLAAGGVIAAVDAVLDGTVDNAYALVRPPGHHAVPDQGIGFCMFGNIAVAAEHARSRGLRRVAVVDWDVHHGNGTQAVFESDPGVLAVSLHQDGLFPADSGKVAERGTGAGEGFTVNVPLPAGSGSGAYEEAFERVVGPAVRAFAPELVFVACGFDAGAFDPLARMCLHSDAYRMMTARVLSYGAPVVVVHEGGYSPEYVPFCGLAVVETLAGVRTPVTDPFLESLLGIPGQEMAPHQREAVERAAAALDLDAVRPRP</sequence>
<dbReference type="SUPFAM" id="SSF52768">
    <property type="entry name" value="Arginase/deacetylase"/>
    <property type="match status" value="1"/>
</dbReference>
<dbReference type="InterPro" id="IPR023801">
    <property type="entry name" value="His_deacetylse_dom"/>
</dbReference>
<evidence type="ECO:0000256" key="1">
    <source>
        <dbReference type="ARBA" id="ARBA00005947"/>
    </source>
</evidence>
<comment type="caution">
    <text evidence="3">The sequence shown here is derived from an EMBL/GenBank/DDBJ whole genome shotgun (WGS) entry which is preliminary data.</text>
</comment>
<dbReference type="InterPro" id="IPR037138">
    <property type="entry name" value="His_deacetylse_dom_sf"/>
</dbReference>
<feature type="domain" description="Histone deacetylase" evidence="2">
    <location>
        <begin position="34"/>
        <end position="318"/>
    </location>
</feature>
<dbReference type="InterPro" id="IPR000286">
    <property type="entry name" value="HDACs"/>
</dbReference>
<dbReference type="CDD" id="cd09996">
    <property type="entry name" value="HDAC_classII_1"/>
    <property type="match status" value="1"/>
</dbReference>
<gene>
    <name evidence="3" type="ORF">GNZ18_26155</name>
</gene>
<dbReference type="GO" id="GO:0004407">
    <property type="term" value="F:histone deacetylase activity"/>
    <property type="evidence" value="ECO:0007669"/>
    <property type="project" value="TreeGrafter"/>
</dbReference>
<comment type="similarity">
    <text evidence="1">Belongs to the histone deacetylase family.</text>
</comment>
<evidence type="ECO:0000313" key="3">
    <source>
        <dbReference type="EMBL" id="MUN40052.1"/>
    </source>
</evidence>
<keyword evidence="4" id="KW-1185">Reference proteome</keyword>
<dbReference type="Pfam" id="PF00850">
    <property type="entry name" value="Hist_deacetyl"/>
    <property type="match status" value="1"/>
</dbReference>
<dbReference type="PANTHER" id="PTHR10625:SF31">
    <property type="entry name" value="HISTONE DEACETYLASE DOMAIN-CONTAINING PROTEIN"/>
    <property type="match status" value="1"/>
</dbReference>
<dbReference type="EMBL" id="WOFH01000010">
    <property type="protein sequence ID" value="MUN40052.1"/>
    <property type="molecule type" value="Genomic_DNA"/>
</dbReference>
<dbReference type="InterPro" id="IPR023696">
    <property type="entry name" value="Ureohydrolase_dom_sf"/>
</dbReference>
<dbReference type="GO" id="GO:0005737">
    <property type="term" value="C:cytoplasm"/>
    <property type="evidence" value="ECO:0007669"/>
    <property type="project" value="TreeGrafter"/>
</dbReference>
<protein>
    <submittedName>
        <fullName evidence="3">Class II histone deacetylase</fullName>
    </submittedName>
</protein>
<evidence type="ECO:0000313" key="4">
    <source>
        <dbReference type="Proteomes" id="UP000432015"/>
    </source>
</evidence>
<dbReference type="RefSeq" id="WP_312874744.1">
    <property type="nucleotide sequence ID" value="NZ_WOFH01000010.1"/>
</dbReference>
<name>A0A7K1L6K9_9ACTN</name>
<accession>A0A7K1L6K9</accession>
<proteinExistence type="inferred from homology"/>
<dbReference type="Proteomes" id="UP000432015">
    <property type="component" value="Unassembled WGS sequence"/>
</dbReference>
<organism evidence="3 4">
    <name type="scientific">Actinomadura litoris</name>
    <dbReference type="NCBI Taxonomy" id="2678616"/>
    <lineage>
        <taxon>Bacteria</taxon>
        <taxon>Bacillati</taxon>
        <taxon>Actinomycetota</taxon>
        <taxon>Actinomycetes</taxon>
        <taxon>Streptosporangiales</taxon>
        <taxon>Thermomonosporaceae</taxon>
        <taxon>Actinomadura</taxon>
    </lineage>
</organism>
<evidence type="ECO:0000259" key="2">
    <source>
        <dbReference type="Pfam" id="PF00850"/>
    </source>
</evidence>
<dbReference type="PRINTS" id="PR01270">
    <property type="entry name" value="HDASUPER"/>
</dbReference>
<dbReference type="PANTHER" id="PTHR10625">
    <property type="entry name" value="HISTONE DEACETYLASE HDAC1-RELATED"/>
    <property type="match status" value="1"/>
</dbReference>
<dbReference type="GO" id="GO:0040029">
    <property type="term" value="P:epigenetic regulation of gene expression"/>
    <property type="evidence" value="ECO:0007669"/>
    <property type="project" value="TreeGrafter"/>
</dbReference>
<dbReference type="Gene3D" id="3.40.800.20">
    <property type="entry name" value="Histone deacetylase domain"/>
    <property type="match status" value="1"/>
</dbReference>
<dbReference type="AlphaFoldDB" id="A0A7K1L6K9"/>
<reference evidence="3 4" key="1">
    <citation type="submission" date="2019-11" db="EMBL/GenBank/DDBJ databases">
        <authorList>
            <person name="Cao P."/>
        </authorList>
    </citation>
    <scope>NUCLEOTIDE SEQUENCE [LARGE SCALE GENOMIC DNA]</scope>
    <source>
        <strain evidence="3 4">NEAU-AAG5</strain>
    </source>
</reference>